<dbReference type="EMBL" id="ADBJ01000008">
    <property type="protein sequence ID" value="EFA85413.1"/>
    <property type="molecule type" value="Genomic_DNA"/>
</dbReference>
<reference evidence="16 17" key="1">
    <citation type="journal article" date="2011" name="Genome Res.">
        <title>Phylogeny-wide analysis of social amoeba genomes highlights ancient origins for complex intercellular communication.</title>
        <authorList>
            <person name="Heidel A.J."/>
            <person name="Lawal H.M."/>
            <person name="Felder M."/>
            <person name="Schilde C."/>
            <person name="Helps N.R."/>
            <person name="Tunggal B."/>
            <person name="Rivero F."/>
            <person name="John U."/>
            <person name="Schleicher M."/>
            <person name="Eichinger L."/>
            <person name="Platzer M."/>
            <person name="Noegel A.A."/>
            <person name="Schaap P."/>
            <person name="Gloeckner G."/>
        </authorList>
    </citation>
    <scope>NUCLEOTIDE SEQUENCE [LARGE SCALE GENOMIC DNA]</scope>
    <source>
        <strain evidence="17">ATCC 26659 / Pp 5 / PN500</strain>
    </source>
</reference>
<keyword evidence="8" id="KW-0255">Endonuclease</keyword>
<dbReference type="InterPro" id="IPR016068">
    <property type="entry name" value="Translin_N"/>
</dbReference>
<dbReference type="Pfam" id="PF01997">
    <property type="entry name" value="Translin"/>
    <property type="match status" value="1"/>
</dbReference>
<dbReference type="InterPro" id="IPR033956">
    <property type="entry name" value="Translin"/>
</dbReference>
<dbReference type="GeneID" id="31357941"/>
<evidence type="ECO:0000256" key="14">
    <source>
        <dbReference type="ARBA" id="ARBA00025410"/>
    </source>
</evidence>
<dbReference type="FunFam" id="1.20.58.200:FF:000002">
    <property type="entry name" value="Putative translin"/>
    <property type="match status" value="1"/>
</dbReference>
<evidence type="ECO:0000256" key="13">
    <source>
        <dbReference type="ARBA" id="ARBA00025374"/>
    </source>
</evidence>
<dbReference type="RefSeq" id="XP_020437522.1">
    <property type="nucleotide sequence ID" value="XM_020573405.1"/>
</dbReference>
<dbReference type="OMA" id="AHGMEYW"/>
<comment type="similarity">
    <text evidence="3">Belongs to the translin family.</text>
</comment>
<keyword evidence="9" id="KW-0378">Hydrolase</keyword>
<evidence type="ECO:0000256" key="8">
    <source>
        <dbReference type="ARBA" id="ARBA00022759"/>
    </source>
</evidence>
<dbReference type="FunCoup" id="D3AZN4">
    <property type="interactions" value="1029"/>
</dbReference>
<dbReference type="GO" id="GO:0016787">
    <property type="term" value="F:hydrolase activity"/>
    <property type="evidence" value="ECO:0007669"/>
    <property type="project" value="UniProtKB-KW"/>
</dbReference>
<dbReference type="InterPro" id="IPR002848">
    <property type="entry name" value="Translin_fam"/>
</dbReference>
<evidence type="ECO:0000313" key="16">
    <source>
        <dbReference type="EMBL" id="EFA85413.1"/>
    </source>
</evidence>
<keyword evidence="11" id="KW-0238">DNA-binding</keyword>
<keyword evidence="10" id="KW-0694">RNA-binding</keyword>
<evidence type="ECO:0000256" key="6">
    <source>
        <dbReference type="ARBA" id="ARBA00022490"/>
    </source>
</evidence>
<dbReference type="GO" id="GO:0004519">
    <property type="term" value="F:endonuclease activity"/>
    <property type="evidence" value="ECO:0007669"/>
    <property type="project" value="UniProtKB-KW"/>
</dbReference>
<keyword evidence="12" id="KW-0539">Nucleus</keyword>
<gene>
    <name evidence="16" type="ORF">PPL_02416</name>
</gene>
<evidence type="ECO:0000313" key="17">
    <source>
        <dbReference type="Proteomes" id="UP000001396"/>
    </source>
</evidence>
<evidence type="ECO:0000256" key="15">
    <source>
        <dbReference type="ARBA" id="ARBA00030513"/>
    </source>
</evidence>
<comment type="subcellular location">
    <subcellularLocation>
        <location evidence="2">Cytoplasm</location>
    </subcellularLocation>
    <subcellularLocation>
        <location evidence="1">Nucleus</location>
    </subcellularLocation>
</comment>
<evidence type="ECO:0000256" key="12">
    <source>
        <dbReference type="ARBA" id="ARBA00023242"/>
    </source>
</evidence>
<evidence type="ECO:0000256" key="9">
    <source>
        <dbReference type="ARBA" id="ARBA00022801"/>
    </source>
</evidence>
<dbReference type="CDD" id="cd14819">
    <property type="entry name" value="Translin"/>
    <property type="match status" value="1"/>
</dbReference>
<dbReference type="GO" id="GO:0003723">
    <property type="term" value="F:RNA binding"/>
    <property type="evidence" value="ECO:0007669"/>
    <property type="project" value="UniProtKB-KW"/>
</dbReference>
<dbReference type="FunFam" id="1.20.58.190:FF:000001">
    <property type="entry name" value="Translin"/>
    <property type="match status" value="1"/>
</dbReference>
<keyword evidence="6" id="KW-0963">Cytoplasm</keyword>
<sequence length="240" mass="28441">MSETNNNNNSNSMMLEVNNIFNSFMNEMEEEFQLRQNIKNSTTVIDQTERKMNLIVQMAHTQNINNSKELYKQIVELATSLKPTFNELKALIKPFNYYKYRDHWKRHLTQIVFCLAFSYWLECKQLLKIEVIQNHLGFESTATKGSITVELEDYLLGLCDVTNEMSRYCVNCVIRQDFETPLLISTFVNDLYAGFRLLNLKNDILRKRFDSMKYDIKKLEEVVYDLSVRKLIPTQQQKQQ</sequence>
<comment type="caution">
    <text evidence="16">The sequence shown here is derived from an EMBL/GenBank/DDBJ whole genome shotgun (WGS) entry which is preliminary data.</text>
</comment>
<evidence type="ECO:0000256" key="2">
    <source>
        <dbReference type="ARBA" id="ARBA00004496"/>
    </source>
</evidence>
<name>D3AZN4_HETP5</name>
<evidence type="ECO:0000256" key="10">
    <source>
        <dbReference type="ARBA" id="ARBA00022884"/>
    </source>
</evidence>
<dbReference type="InterPro" id="IPR016069">
    <property type="entry name" value="Translin_C"/>
</dbReference>
<proteinExistence type="inferred from homology"/>
<dbReference type="PANTHER" id="PTHR10741">
    <property type="entry name" value="TRANSLIN AND TRANSLIN ASSOCIATED PROTEIN X"/>
    <property type="match status" value="1"/>
</dbReference>
<accession>D3AZN4</accession>
<evidence type="ECO:0000256" key="11">
    <source>
        <dbReference type="ARBA" id="ARBA00023125"/>
    </source>
</evidence>
<organism evidence="16 17">
    <name type="scientific">Heterostelium pallidum (strain ATCC 26659 / Pp 5 / PN500)</name>
    <name type="common">Cellular slime mold</name>
    <name type="synonym">Polysphondylium pallidum</name>
    <dbReference type="NCBI Taxonomy" id="670386"/>
    <lineage>
        <taxon>Eukaryota</taxon>
        <taxon>Amoebozoa</taxon>
        <taxon>Evosea</taxon>
        <taxon>Eumycetozoa</taxon>
        <taxon>Dictyostelia</taxon>
        <taxon>Acytosteliales</taxon>
        <taxon>Acytosteliaceae</taxon>
        <taxon>Heterostelium</taxon>
    </lineage>
</organism>
<dbReference type="GO" id="GO:0005737">
    <property type="term" value="C:cytoplasm"/>
    <property type="evidence" value="ECO:0007669"/>
    <property type="project" value="UniProtKB-SubCell"/>
</dbReference>
<dbReference type="AlphaFoldDB" id="D3AZN4"/>
<dbReference type="GO" id="GO:0005634">
    <property type="term" value="C:nucleus"/>
    <property type="evidence" value="ECO:0007669"/>
    <property type="project" value="UniProtKB-SubCell"/>
</dbReference>
<dbReference type="GO" id="GO:0003697">
    <property type="term" value="F:single-stranded DNA binding"/>
    <property type="evidence" value="ECO:0007669"/>
    <property type="project" value="InterPro"/>
</dbReference>
<keyword evidence="17" id="KW-1185">Reference proteome</keyword>
<dbReference type="GO" id="GO:0043565">
    <property type="term" value="F:sequence-specific DNA binding"/>
    <property type="evidence" value="ECO:0007669"/>
    <property type="project" value="InterPro"/>
</dbReference>
<evidence type="ECO:0000256" key="5">
    <source>
        <dbReference type="ARBA" id="ARBA00022196"/>
    </source>
</evidence>
<dbReference type="Proteomes" id="UP000001396">
    <property type="component" value="Unassembled WGS sequence"/>
</dbReference>
<keyword evidence="7" id="KW-0540">Nuclease</keyword>
<evidence type="ECO:0000256" key="1">
    <source>
        <dbReference type="ARBA" id="ARBA00004123"/>
    </source>
</evidence>
<dbReference type="SUPFAM" id="SSF74784">
    <property type="entry name" value="Translin"/>
    <property type="match status" value="1"/>
</dbReference>
<dbReference type="InParanoid" id="D3AZN4"/>
<evidence type="ECO:0000256" key="4">
    <source>
        <dbReference type="ARBA" id="ARBA00011685"/>
    </source>
</evidence>
<dbReference type="Gene3D" id="1.20.58.190">
    <property type="entry name" value="Translin, domain 1"/>
    <property type="match status" value="1"/>
</dbReference>
<protein>
    <recommendedName>
        <fullName evidence="5">Translin</fullName>
    </recommendedName>
    <alternativeName>
        <fullName evidence="15">Component 3 of promoter of RISC</fullName>
    </alternativeName>
</protein>
<comment type="function">
    <text evidence="14">Exhibits both single-stranded and double-stranded endoribonuclease activity. May act as an activator of RNA-induced silencing complex (RISC) by facilitating endonucleolytic cleavage of the siRNA passenger strand.</text>
</comment>
<comment type="subunit">
    <text evidence="4">Ring-shaped heterooctamer of six TSN and two TSNAX subunits, DNA/RNA binding occurs inside the ring.</text>
</comment>
<dbReference type="Gene3D" id="1.20.58.200">
    <property type="entry name" value="Translin, domain 2"/>
    <property type="match status" value="1"/>
</dbReference>
<dbReference type="STRING" id="670386.D3AZN4"/>
<dbReference type="InterPro" id="IPR036081">
    <property type="entry name" value="Translin_sf"/>
</dbReference>
<evidence type="ECO:0000256" key="7">
    <source>
        <dbReference type="ARBA" id="ARBA00022722"/>
    </source>
</evidence>
<evidence type="ECO:0000256" key="3">
    <source>
        <dbReference type="ARBA" id="ARBA00005902"/>
    </source>
</evidence>
<dbReference type="GO" id="GO:0016070">
    <property type="term" value="P:RNA metabolic process"/>
    <property type="evidence" value="ECO:0007669"/>
    <property type="project" value="InterPro"/>
</dbReference>
<comment type="function">
    <text evidence="13">DNA-binding protein that specifically recognizes consensus sequences at the breakpoint junctions in chromosomal translocations, mostly involving immunoglobulin (Ig)/T-cell receptor gene segments. Seems to recognize single-stranded DNA ends generated by staggered breaks occurring at recombination hot spots.</text>
</comment>